<feature type="transmembrane region" description="Helical" evidence="1">
    <location>
        <begin position="308"/>
        <end position="323"/>
    </location>
</feature>
<feature type="transmembrane region" description="Helical" evidence="1">
    <location>
        <begin position="278"/>
        <end position="296"/>
    </location>
</feature>
<dbReference type="EMBL" id="FTNI01000016">
    <property type="protein sequence ID" value="SIR82280.1"/>
    <property type="molecule type" value="Genomic_DNA"/>
</dbReference>
<feature type="transmembrane region" description="Helical" evidence="1">
    <location>
        <begin position="537"/>
        <end position="554"/>
    </location>
</feature>
<proteinExistence type="predicted"/>
<feature type="transmembrane region" description="Helical" evidence="1">
    <location>
        <begin position="355"/>
        <end position="377"/>
    </location>
</feature>
<evidence type="ECO:0000256" key="1">
    <source>
        <dbReference type="SAM" id="Phobius"/>
    </source>
</evidence>
<feature type="transmembrane region" description="Helical" evidence="1">
    <location>
        <begin position="497"/>
        <end position="517"/>
    </location>
</feature>
<dbReference type="Proteomes" id="UP000186096">
    <property type="component" value="Unassembled WGS sequence"/>
</dbReference>
<evidence type="ECO:0008006" key="4">
    <source>
        <dbReference type="Google" id="ProtNLM"/>
    </source>
</evidence>
<feature type="transmembrane region" description="Helical" evidence="1">
    <location>
        <begin position="239"/>
        <end position="258"/>
    </location>
</feature>
<keyword evidence="1" id="KW-1133">Transmembrane helix</keyword>
<feature type="transmembrane region" description="Helical" evidence="1">
    <location>
        <begin position="85"/>
        <end position="103"/>
    </location>
</feature>
<protein>
    <recommendedName>
        <fullName evidence="4">4-amino-4-deoxy-L-arabinose transferase</fullName>
    </recommendedName>
</protein>
<feature type="transmembrane region" description="Helical" evidence="1">
    <location>
        <begin position="62"/>
        <end position="79"/>
    </location>
</feature>
<accession>A0A1N7E2I9</accession>
<feature type="transmembrane region" description="Helical" evidence="1">
    <location>
        <begin position="561"/>
        <end position="579"/>
    </location>
</feature>
<gene>
    <name evidence="2" type="ORF">SAMN05421833_116105</name>
</gene>
<feature type="transmembrane region" description="Helical" evidence="1">
    <location>
        <begin position="33"/>
        <end position="50"/>
    </location>
</feature>
<feature type="transmembrane region" description="Helical" evidence="1">
    <location>
        <begin position="208"/>
        <end position="227"/>
    </location>
</feature>
<keyword evidence="1" id="KW-0472">Membrane</keyword>
<evidence type="ECO:0000313" key="3">
    <source>
        <dbReference type="Proteomes" id="UP000186096"/>
    </source>
</evidence>
<name>A0A1N7E2I9_9ACTN</name>
<keyword evidence="1" id="KW-0812">Transmembrane</keyword>
<feature type="transmembrane region" description="Helical" evidence="1">
    <location>
        <begin position="123"/>
        <end position="143"/>
    </location>
</feature>
<feature type="transmembrane region" description="Helical" evidence="1">
    <location>
        <begin position="469"/>
        <end position="490"/>
    </location>
</feature>
<dbReference type="AlphaFoldDB" id="A0A1N7E2I9"/>
<organism evidence="2 3">
    <name type="scientific">Microbispora rosea</name>
    <dbReference type="NCBI Taxonomy" id="58117"/>
    <lineage>
        <taxon>Bacteria</taxon>
        <taxon>Bacillati</taxon>
        <taxon>Actinomycetota</taxon>
        <taxon>Actinomycetes</taxon>
        <taxon>Streptosporangiales</taxon>
        <taxon>Streptosporangiaceae</taxon>
        <taxon>Microbispora</taxon>
    </lineage>
</organism>
<sequence length="753" mass="80641">MLVRWAPAVVVLALTAAALSRYGVRVSDMARFCGYVVACLAVPGTLLVRALYRGDRSRGEELALGLALGYALEVFAYVAARAVGAPLLVLSWPVATYAAFLLVPRLRRHWRSAPATARSPIWWSWSLALVVAYLVVWSAVNFFRTQALTWPALGASYPDMPLHLAFIGELRHHVPPTMPIVAGEPLPYHWFVYAHYAAASWVTGVEPLVLLFRLGMLPMIAALVVLLGMAARRVIGSRAGALTALAAVFLVAAPNLYIGPAGGALVWKPVQSWSSPTQTFGALLFVPVFLLLSDLLENRRLPENGRRNPREWLLLGVFLAAVMGAKATYLPLLTAGLAAVAVAGSVRRRRPHGPALVALGMSAACLLYAQFVLYGGVRGGTTAAPLSLMRVTWGGVVGDGRPLGGPLTTVLGLTLLCVLSGAVAWCGTLGLLSRPRALARPAVVLTLGMSLAGLAVALCFGHPGLSEIYFLQAPYPYLAIVSVYGLVTAVRRSGTSPLPIVCAAGAGAVAAYCIRILCDVRVPLPDGEPLRVLALPYAALLVFVALTAVALAAARRGALRSFALTLVVTSAFATPAAWFTRVLPVTYKTPVNAAEDADRAARAQAMPQGIVTAARWLRDHSRPGDVVATNLHCRLGVDGPCDSRAAWVSALAERRVLVEGWAYATASLDRWSPGQVLWYLPFWDRERLRENEAVFAAPSAQAARSLRDRYGVRWLFVDERLRVPGARLGDAAAPRFRSGDFTVYEVAGPPARR</sequence>
<reference evidence="3" key="1">
    <citation type="submission" date="2017-01" db="EMBL/GenBank/DDBJ databases">
        <authorList>
            <person name="Varghese N."/>
            <person name="Submissions S."/>
        </authorList>
    </citation>
    <scope>NUCLEOTIDE SEQUENCE [LARGE SCALE GENOMIC DNA]</scope>
    <source>
        <strain evidence="3">ATCC 12950</strain>
    </source>
</reference>
<feature type="transmembrane region" description="Helical" evidence="1">
    <location>
        <begin position="444"/>
        <end position="463"/>
    </location>
</feature>
<keyword evidence="3" id="KW-1185">Reference proteome</keyword>
<feature type="transmembrane region" description="Helical" evidence="1">
    <location>
        <begin position="410"/>
        <end position="432"/>
    </location>
</feature>
<evidence type="ECO:0000313" key="2">
    <source>
        <dbReference type="EMBL" id="SIR82280.1"/>
    </source>
</evidence>